<keyword evidence="2" id="KW-1185">Reference proteome</keyword>
<dbReference type="InterPro" id="IPR023286">
    <property type="entry name" value="ABATE_dom_sf"/>
</dbReference>
<gene>
    <name evidence="1" type="ORF">ACFO3F_08925</name>
</gene>
<organism evidence="1 2">
    <name type="scientific">Georgenia faecalis</name>
    <dbReference type="NCBI Taxonomy" id="2483799"/>
    <lineage>
        <taxon>Bacteria</taxon>
        <taxon>Bacillati</taxon>
        <taxon>Actinomycetota</taxon>
        <taxon>Actinomycetes</taxon>
        <taxon>Micrococcales</taxon>
        <taxon>Bogoriellaceae</taxon>
        <taxon>Georgenia</taxon>
    </lineage>
</organism>
<evidence type="ECO:0000313" key="1">
    <source>
        <dbReference type="EMBL" id="MFC4555370.1"/>
    </source>
</evidence>
<sequence>MGRTTRTSQRAGRGWLGAPGAAARLAAVVDAAAERSPDIVTPYVRVAGNPDRATALLWSDIVADGAPVAEVWAHLRQGVVPDGASARHALLLLVIVDGWRRVKACDSPGCAAPFVDATPGASRRRCAAHARR</sequence>
<evidence type="ECO:0000313" key="2">
    <source>
        <dbReference type="Proteomes" id="UP001595955"/>
    </source>
</evidence>
<proteinExistence type="predicted"/>
<dbReference type="Proteomes" id="UP001595955">
    <property type="component" value="Unassembled WGS sequence"/>
</dbReference>
<accession>A0ABV9D9D0</accession>
<dbReference type="EMBL" id="JBHSGF010000005">
    <property type="protein sequence ID" value="MFC4555370.1"/>
    <property type="molecule type" value="Genomic_DNA"/>
</dbReference>
<name>A0ABV9D9D0_9MICO</name>
<reference evidence="2" key="1">
    <citation type="journal article" date="2019" name="Int. J. Syst. Evol. Microbiol.">
        <title>The Global Catalogue of Microorganisms (GCM) 10K type strain sequencing project: providing services to taxonomists for standard genome sequencing and annotation.</title>
        <authorList>
            <consortium name="The Broad Institute Genomics Platform"/>
            <consortium name="The Broad Institute Genome Sequencing Center for Infectious Disease"/>
            <person name="Wu L."/>
            <person name="Ma J."/>
        </authorList>
    </citation>
    <scope>NUCLEOTIDE SEQUENCE [LARGE SCALE GENOMIC DNA]</scope>
    <source>
        <strain evidence="2">JCM 3369</strain>
    </source>
</reference>
<comment type="caution">
    <text evidence="1">The sequence shown here is derived from an EMBL/GenBank/DDBJ whole genome shotgun (WGS) entry which is preliminary data.</text>
</comment>
<dbReference type="Gene3D" id="1.10.3300.10">
    <property type="entry name" value="Jann2411-like domain"/>
    <property type="match status" value="1"/>
</dbReference>
<dbReference type="RefSeq" id="WP_122823823.1">
    <property type="nucleotide sequence ID" value="NZ_CP033325.1"/>
</dbReference>
<protein>
    <submittedName>
        <fullName evidence="1">CGNR zinc finger domain-containing protein</fullName>
    </submittedName>
</protein>
<dbReference type="SUPFAM" id="SSF160904">
    <property type="entry name" value="Jann2411-like"/>
    <property type="match status" value="1"/>
</dbReference>